<feature type="transmembrane region" description="Helical" evidence="1">
    <location>
        <begin position="424"/>
        <end position="442"/>
    </location>
</feature>
<feature type="transmembrane region" description="Helical" evidence="1">
    <location>
        <begin position="335"/>
        <end position="357"/>
    </location>
</feature>
<gene>
    <name evidence="2" type="ORF">SAMN04488525_103432</name>
</gene>
<feature type="transmembrane region" description="Helical" evidence="1">
    <location>
        <begin position="23"/>
        <end position="45"/>
    </location>
</feature>
<reference evidence="2 3" key="1">
    <citation type="submission" date="2016-10" db="EMBL/GenBank/DDBJ databases">
        <authorList>
            <person name="Varghese N."/>
            <person name="Submissions S."/>
        </authorList>
    </citation>
    <scope>NUCLEOTIDE SEQUENCE [LARGE SCALE GENOMIC DNA]</scope>
    <source>
        <strain evidence="2 3">DSM 14526</strain>
    </source>
</reference>
<keyword evidence="1" id="KW-1133">Transmembrane helix</keyword>
<evidence type="ECO:0000313" key="3">
    <source>
        <dbReference type="Proteomes" id="UP000199042"/>
    </source>
</evidence>
<evidence type="ECO:0000313" key="2">
    <source>
        <dbReference type="EMBL" id="SEA55608.1"/>
    </source>
</evidence>
<feature type="transmembrane region" description="Helical" evidence="1">
    <location>
        <begin position="277"/>
        <end position="295"/>
    </location>
</feature>
<dbReference type="Proteomes" id="UP000199042">
    <property type="component" value="Unassembled WGS sequence"/>
</dbReference>
<sequence>MAGIGFELKKIYKKNTVAAHIRGGFYSIFVTIGHVLITLGVLMIVKTVLQDSFNSVHLEQLYSAIVVYSFIFPLIFTSGITIVLSRYIADKLWNRKNEDIASSILGVMTLYIAVFSLPGILLLGSAQDLPLILKIVSYLLYMQMGLIYLLMTYVSALKNYKEIAQSFIIGMGTVIGLVLITRNFLYQNEDIVVYLIFYFALGTLLTLIGLYTAVRKVFRQMNGNYFEFLLYFKKYPKLFFSNVAYTVTMYAHNFLFWSYSATKQQVSVFYFSEAFDLATAFAVYSILPAAVLFVVRTEVFFYDTYRAYLDAINYGTGSEIKKRKQEMERSMWEEFLYSMEVQGLISMICLIIGMLLFKQVGAPSLTLEVFPYLVFGIYLLYFSFLGGTLMQYFENYDDSMRSFLLGLFLNLIFGQLTLMMGREFYGLGVVFSSFLTLSYTMIKLRETLLEIDFVIFTNGALRPSLTRGRLEKFVEALNDGVEKE</sequence>
<keyword evidence="3" id="KW-1185">Reference proteome</keyword>
<keyword evidence="1" id="KW-0472">Membrane</keyword>
<comment type="caution">
    <text evidence="2">The sequence shown here is derived from an EMBL/GenBank/DDBJ whole genome shotgun (WGS) entry which is preliminary data.</text>
</comment>
<dbReference type="InterPro" id="IPR031617">
    <property type="entry name" value="PelG"/>
</dbReference>
<dbReference type="AlphaFoldDB" id="A0AB38A0Y2"/>
<organism evidence="2 3">
    <name type="scientific">Trichococcus collinsii</name>
    <dbReference type="NCBI Taxonomy" id="157076"/>
    <lineage>
        <taxon>Bacteria</taxon>
        <taxon>Bacillati</taxon>
        <taxon>Bacillota</taxon>
        <taxon>Bacilli</taxon>
        <taxon>Lactobacillales</taxon>
        <taxon>Carnobacteriaceae</taxon>
        <taxon>Trichococcus</taxon>
    </lineage>
</organism>
<feature type="transmembrane region" description="Helical" evidence="1">
    <location>
        <begin position="166"/>
        <end position="185"/>
    </location>
</feature>
<proteinExistence type="predicted"/>
<keyword evidence="1" id="KW-0812">Transmembrane</keyword>
<name>A0AB38A0Y2_9LACT</name>
<feature type="transmembrane region" description="Helical" evidence="1">
    <location>
        <begin position="135"/>
        <end position="154"/>
    </location>
</feature>
<feature type="transmembrane region" description="Helical" evidence="1">
    <location>
        <begin position="235"/>
        <end position="257"/>
    </location>
</feature>
<feature type="transmembrane region" description="Helical" evidence="1">
    <location>
        <begin position="191"/>
        <end position="214"/>
    </location>
</feature>
<feature type="transmembrane region" description="Helical" evidence="1">
    <location>
        <begin position="369"/>
        <end position="390"/>
    </location>
</feature>
<dbReference type="RefSeq" id="WP_176974206.1">
    <property type="nucleotide sequence ID" value="NZ_FJNA01000001.1"/>
</dbReference>
<dbReference type="Pfam" id="PF16933">
    <property type="entry name" value="PelG"/>
    <property type="match status" value="1"/>
</dbReference>
<feature type="transmembrane region" description="Helical" evidence="1">
    <location>
        <begin position="402"/>
        <end position="418"/>
    </location>
</feature>
<evidence type="ECO:0000256" key="1">
    <source>
        <dbReference type="SAM" id="Phobius"/>
    </source>
</evidence>
<feature type="transmembrane region" description="Helical" evidence="1">
    <location>
        <begin position="100"/>
        <end position="123"/>
    </location>
</feature>
<accession>A0AB38A0Y2</accession>
<feature type="transmembrane region" description="Helical" evidence="1">
    <location>
        <begin position="65"/>
        <end position="88"/>
    </location>
</feature>
<dbReference type="EMBL" id="FNQH01000003">
    <property type="protein sequence ID" value="SEA55608.1"/>
    <property type="molecule type" value="Genomic_DNA"/>
</dbReference>
<protein>
    <submittedName>
        <fullName evidence="2">Uncharacterized membrane protein</fullName>
    </submittedName>
</protein>